<sequence>MIGEKLRMQVGGTETWVMHLMDPSSIKAQEPESLKSLPEKNCSMFCRSTWKLQTTWRNTRLYYTVYIAKEIGIKHIICCGDSDLVAQQVAGTWNARNSVMAAYRDEVDEIAKCFLGYEVKGGSISGKVLATIPAWTQPFLDYLIDQKLPEDEVLARQIVRRARSYTIVDGQLYKRSATGVFLKCVSNQDGIEILREIHAGDCGHHAASRSLVAKAFG</sequence>
<evidence type="ECO:0000313" key="1">
    <source>
        <dbReference type="EMBL" id="KAK1617475.1"/>
    </source>
</evidence>
<dbReference type="GO" id="GO:0003676">
    <property type="term" value="F:nucleic acid binding"/>
    <property type="evidence" value="ECO:0007669"/>
    <property type="project" value="InterPro"/>
</dbReference>
<gene>
    <name evidence="1" type="ORF">QYE76_022992</name>
</gene>
<organism evidence="1 2">
    <name type="scientific">Lolium multiflorum</name>
    <name type="common">Italian ryegrass</name>
    <name type="synonym">Lolium perenne subsp. multiflorum</name>
    <dbReference type="NCBI Taxonomy" id="4521"/>
    <lineage>
        <taxon>Eukaryota</taxon>
        <taxon>Viridiplantae</taxon>
        <taxon>Streptophyta</taxon>
        <taxon>Embryophyta</taxon>
        <taxon>Tracheophyta</taxon>
        <taxon>Spermatophyta</taxon>
        <taxon>Magnoliopsida</taxon>
        <taxon>Liliopsida</taxon>
        <taxon>Poales</taxon>
        <taxon>Poaceae</taxon>
        <taxon>BOP clade</taxon>
        <taxon>Pooideae</taxon>
        <taxon>Poodae</taxon>
        <taxon>Poeae</taxon>
        <taxon>Poeae Chloroplast Group 2 (Poeae type)</taxon>
        <taxon>Loliodinae</taxon>
        <taxon>Loliinae</taxon>
        <taxon>Lolium</taxon>
    </lineage>
</organism>
<dbReference type="EMBL" id="JAUUTY010000006">
    <property type="protein sequence ID" value="KAK1617475.1"/>
    <property type="molecule type" value="Genomic_DNA"/>
</dbReference>
<reference evidence="1" key="1">
    <citation type="submission" date="2023-07" db="EMBL/GenBank/DDBJ databases">
        <title>A chromosome-level genome assembly of Lolium multiflorum.</title>
        <authorList>
            <person name="Chen Y."/>
            <person name="Copetti D."/>
            <person name="Kolliker R."/>
            <person name="Studer B."/>
        </authorList>
    </citation>
    <scope>NUCLEOTIDE SEQUENCE</scope>
    <source>
        <strain evidence="1">02402/16</strain>
        <tissue evidence="1">Leaf</tissue>
    </source>
</reference>
<protein>
    <submittedName>
        <fullName evidence="1">Uncharacterized protein</fullName>
    </submittedName>
</protein>
<keyword evidence="2" id="KW-1185">Reference proteome</keyword>
<dbReference type="PANTHER" id="PTHR48475:SF2">
    <property type="entry name" value="RIBONUCLEASE H"/>
    <property type="match status" value="1"/>
</dbReference>
<dbReference type="InterPro" id="IPR036397">
    <property type="entry name" value="RNaseH_sf"/>
</dbReference>
<dbReference type="Gene3D" id="3.30.420.10">
    <property type="entry name" value="Ribonuclease H-like superfamily/Ribonuclease H"/>
    <property type="match status" value="1"/>
</dbReference>
<dbReference type="Proteomes" id="UP001231189">
    <property type="component" value="Unassembled WGS sequence"/>
</dbReference>
<proteinExistence type="predicted"/>
<accession>A0AAD8R9N0</accession>
<name>A0AAD8R9N0_LOLMU</name>
<dbReference type="PANTHER" id="PTHR48475">
    <property type="entry name" value="RIBONUCLEASE H"/>
    <property type="match status" value="1"/>
</dbReference>
<evidence type="ECO:0000313" key="2">
    <source>
        <dbReference type="Proteomes" id="UP001231189"/>
    </source>
</evidence>
<dbReference type="AlphaFoldDB" id="A0AAD8R9N0"/>
<comment type="caution">
    <text evidence="1">The sequence shown here is derived from an EMBL/GenBank/DDBJ whole genome shotgun (WGS) entry which is preliminary data.</text>
</comment>